<dbReference type="SUPFAM" id="SSF53448">
    <property type="entry name" value="Nucleotide-diphospho-sugar transferases"/>
    <property type="match status" value="1"/>
</dbReference>
<reference evidence="2" key="1">
    <citation type="submission" date="2016-11" db="EMBL/GenBank/DDBJ databases">
        <authorList>
            <person name="Varghese N."/>
            <person name="Submissions S."/>
        </authorList>
    </citation>
    <scope>NUCLEOTIDE SEQUENCE [LARGE SCALE GENOMIC DNA]</scope>
    <source>
        <strain evidence="2">CGMCC 1.8995</strain>
    </source>
</reference>
<dbReference type="Pfam" id="PF02348">
    <property type="entry name" value="CTP_transf_3"/>
    <property type="match status" value="1"/>
</dbReference>
<dbReference type="STRING" id="634436.SAMN05216361_1125"/>
<dbReference type="Gene3D" id="3.90.550.10">
    <property type="entry name" value="Spore Coat Polysaccharide Biosynthesis Protein SpsA, Chain A"/>
    <property type="match status" value="1"/>
</dbReference>
<dbReference type="CDD" id="cd02513">
    <property type="entry name" value="CMP-NeuAc_Synthase"/>
    <property type="match status" value="1"/>
</dbReference>
<gene>
    <name evidence="1" type="ORF">SAMN05216361_1125</name>
</gene>
<keyword evidence="1" id="KW-0808">Transferase</keyword>
<organism evidence="1 2">
    <name type="scientific">Marisediminitalea aggregata</name>
    <dbReference type="NCBI Taxonomy" id="634436"/>
    <lineage>
        <taxon>Bacteria</taxon>
        <taxon>Pseudomonadati</taxon>
        <taxon>Pseudomonadota</taxon>
        <taxon>Gammaproteobacteria</taxon>
        <taxon>Alteromonadales</taxon>
        <taxon>Alteromonadaceae</taxon>
        <taxon>Marisediminitalea</taxon>
    </lineage>
</organism>
<proteinExistence type="predicted"/>
<dbReference type="InterPro" id="IPR029044">
    <property type="entry name" value="Nucleotide-diphossugar_trans"/>
</dbReference>
<dbReference type="AlphaFoldDB" id="A0A1M5GQI3"/>
<dbReference type="PANTHER" id="PTHR21485:SF6">
    <property type="entry name" value="N-ACYLNEURAMINATE CYTIDYLYLTRANSFERASE-RELATED"/>
    <property type="match status" value="1"/>
</dbReference>
<dbReference type="OrthoDB" id="9805604at2"/>
<dbReference type="RefSeq" id="WP_073319177.1">
    <property type="nucleotide sequence ID" value="NZ_FQWD01000002.1"/>
</dbReference>
<keyword evidence="2" id="KW-1185">Reference proteome</keyword>
<protein>
    <submittedName>
        <fullName evidence="1">N-acylneuraminate cytidylyltransferase</fullName>
    </submittedName>
</protein>
<accession>A0A1M5GQI3</accession>
<dbReference type="NCBIfam" id="TIGR03584">
    <property type="entry name" value="PseF"/>
    <property type="match status" value="1"/>
</dbReference>
<keyword evidence="1" id="KW-0548">Nucleotidyltransferase</keyword>
<dbReference type="PANTHER" id="PTHR21485">
    <property type="entry name" value="HAD SUPERFAMILY MEMBERS CMAS AND KDSC"/>
    <property type="match status" value="1"/>
</dbReference>
<dbReference type="GO" id="GO:0008781">
    <property type="term" value="F:N-acylneuraminate cytidylyltransferase activity"/>
    <property type="evidence" value="ECO:0007669"/>
    <property type="project" value="TreeGrafter"/>
</dbReference>
<dbReference type="InterPro" id="IPR003329">
    <property type="entry name" value="Cytidylyl_trans"/>
</dbReference>
<sequence length="230" mass="25854">MNIAVIPARGGSKRIKGKNIRAFAGQPLIGYSIRAAKQANIFDAIVVSTDAEDIGEMAISLGATDIIWRPPELADDFTGTTPVVQHAIKTYPENAEFVCCIYATAPFLSAVYLNQGLELLSQTADMQYAFSVTTFDFPVQRAIRMNGRGVSPVDYAQIGKRSQDLETLYHDAGQFYWGRRQAWLDHHPMFSPQSIPVVLPHYLVQDIDTEEDWIRAELMYKAYKEHIDHD</sequence>
<evidence type="ECO:0000313" key="1">
    <source>
        <dbReference type="EMBL" id="SHG05907.1"/>
    </source>
</evidence>
<dbReference type="InterPro" id="IPR020039">
    <property type="entry name" value="PseF"/>
</dbReference>
<dbReference type="EMBL" id="FQWD01000002">
    <property type="protein sequence ID" value="SHG05907.1"/>
    <property type="molecule type" value="Genomic_DNA"/>
</dbReference>
<dbReference type="Proteomes" id="UP000184520">
    <property type="component" value="Unassembled WGS sequence"/>
</dbReference>
<dbReference type="InterPro" id="IPR050793">
    <property type="entry name" value="CMP-NeuNAc_synthase"/>
</dbReference>
<name>A0A1M5GQI3_9ALTE</name>
<evidence type="ECO:0000313" key="2">
    <source>
        <dbReference type="Proteomes" id="UP000184520"/>
    </source>
</evidence>